<dbReference type="InterPro" id="IPR036047">
    <property type="entry name" value="F-box-like_dom_sf"/>
</dbReference>
<sequence length="178" mass="21431">MSLLDLPTELQTEIFSFLSLKHIRNILLINKSTYNRITTDPFYWKQILQLYRKHIDPSHCHVKIEQLDFGENFYQDSIRPLIGNLIDEKINYLDNLFCREMKYYAQVEKQSSIIRELTDSIEWTVECLQKSTNTDIRVSYQHKLTHLFGEKELHEDSLRSFDMKLEETKRIIELLRED</sequence>
<feature type="domain" description="F-box" evidence="1">
    <location>
        <begin position="1"/>
        <end position="47"/>
    </location>
</feature>
<reference evidence="2 3" key="1">
    <citation type="journal article" date="2010" name="Cell">
        <title>The genome of Naegleria gruberi illuminates early eukaryotic versatility.</title>
        <authorList>
            <person name="Fritz-Laylin L.K."/>
            <person name="Prochnik S.E."/>
            <person name="Ginger M.L."/>
            <person name="Dacks J.B."/>
            <person name="Carpenter M.L."/>
            <person name="Field M.C."/>
            <person name="Kuo A."/>
            <person name="Paredez A."/>
            <person name="Chapman J."/>
            <person name="Pham J."/>
            <person name="Shu S."/>
            <person name="Neupane R."/>
            <person name="Cipriano M."/>
            <person name="Mancuso J."/>
            <person name="Tu H."/>
            <person name="Salamov A."/>
            <person name="Lindquist E."/>
            <person name="Shapiro H."/>
            <person name="Lucas S."/>
            <person name="Grigoriev I.V."/>
            <person name="Cande W.Z."/>
            <person name="Fulton C."/>
            <person name="Rokhsar D.S."/>
            <person name="Dawson S.C."/>
        </authorList>
    </citation>
    <scope>NUCLEOTIDE SEQUENCE [LARGE SCALE GENOMIC DNA]</scope>
    <source>
        <strain evidence="2 3">NEG-M</strain>
    </source>
</reference>
<organism evidence="3">
    <name type="scientific">Naegleria gruberi</name>
    <name type="common">Amoeba</name>
    <dbReference type="NCBI Taxonomy" id="5762"/>
    <lineage>
        <taxon>Eukaryota</taxon>
        <taxon>Discoba</taxon>
        <taxon>Heterolobosea</taxon>
        <taxon>Tetramitia</taxon>
        <taxon>Eutetramitia</taxon>
        <taxon>Vahlkampfiidae</taxon>
        <taxon>Naegleria</taxon>
    </lineage>
</organism>
<name>D2VAJ8_NAEGR</name>
<dbReference type="Pfam" id="PF00646">
    <property type="entry name" value="F-box"/>
    <property type="match status" value="1"/>
</dbReference>
<dbReference type="InterPro" id="IPR001810">
    <property type="entry name" value="F-box_dom"/>
</dbReference>
<dbReference type="PROSITE" id="PS50181">
    <property type="entry name" value="FBOX"/>
    <property type="match status" value="1"/>
</dbReference>
<dbReference type="GeneID" id="8859160"/>
<evidence type="ECO:0000313" key="2">
    <source>
        <dbReference type="EMBL" id="EFC46088.1"/>
    </source>
</evidence>
<dbReference type="KEGG" id="ngr:NAEGRDRAFT_65882"/>
<protein>
    <recommendedName>
        <fullName evidence="1">F-box domain-containing protein</fullName>
    </recommendedName>
</protein>
<dbReference type="EMBL" id="GG738860">
    <property type="protein sequence ID" value="EFC46088.1"/>
    <property type="molecule type" value="Genomic_DNA"/>
</dbReference>
<accession>D2VAJ8</accession>
<dbReference type="SUPFAM" id="SSF81383">
    <property type="entry name" value="F-box domain"/>
    <property type="match status" value="1"/>
</dbReference>
<evidence type="ECO:0000313" key="3">
    <source>
        <dbReference type="Proteomes" id="UP000006671"/>
    </source>
</evidence>
<keyword evidence="3" id="KW-1185">Reference proteome</keyword>
<gene>
    <name evidence="2" type="ORF">NAEGRDRAFT_65882</name>
</gene>
<dbReference type="InParanoid" id="D2VAJ8"/>
<evidence type="ECO:0000259" key="1">
    <source>
        <dbReference type="PROSITE" id="PS50181"/>
    </source>
</evidence>
<dbReference type="Proteomes" id="UP000006671">
    <property type="component" value="Unassembled WGS sequence"/>
</dbReference>
<dbReference type="OrthoDB" id="3219396at2759"/>
<proteinExistence type="predicted"/>
<dbReference type="RefSeq" id="XP_002678832.1">
    <property type="nucleotide sequence ID" value="XM_002678786.1"/>
</dbReference>
<dbReference type="VEuPathDB" id="AmoebaDB:NAEGRDRAFT_65882"/>
<dbReference type="AlphaFoldDB" id="D2VAJ8"/>